<organism evidence="3 4">
    <name type="scientific">Yinghuangia soli</name>
    <dbReference type="NCBI Taxonomy" id="2908204"/>
    <lineage>
        <taxon>Bacteria</taxon>
        <taxon>Bacillati</taxon>
        <taxon>Actinomycetota</taxon>
        <taxon>Actinomycetes</taxon>
        <taxon>Kitasatosporales</taxon>
        <taxon>Streptomycetaceae</taxon>
        <taxon>Yinghuangia</taxon>
    </lineage>
</organism>
<dbReference type="Gene3D" id="3.50.50.60">
    <property type="entry name" value="FAD/NAD(P)-binding domain"/>
    <property type="match status" value="2"/>
</dbReference>
<evidence type="ECO:0000313" key="3">
    <source>
        <dbReference type="EMBL" id="MCF2527814.1"/>
    </source>
</evidence>
<feature type="domain" description="FAD dependent oxidoreductase" evidence="2">
    <location>
        <begin position="222"/>
        <end position="269"/>
    </location>
</feature>
<evidence type="ECO:0000313" key="4">
    <source>
        <dbReference type="Proteomes" id="UP001165378"/>
    </source>
</evidence>
<dbReference type="EMBL" id="JAKFHA010000005">
    <property type="protein sequence ID" value="MCF2527814.1"/>
    <property type="molecule type" value="Genomic_DNA"/>
</dbReference>
<dbReference type="RefSeq" id="WP_235051988.1">
    <property type="nucleotide sequence ID" value="NZ_JAKFHA010000005.1"/>
</dbReference>
<feature type="domain" description="FAD dependent oxidoreductase" evidence="2">
    <location>
        <begin position="2"/>
        <end position="210"/>
    </location>
</feature>
<sequence length="321" mass="32980">MDVVIVGGGLEGMAAAWALAERGMRDVLVLERGTVGPGATGMSSGVVHCRYGTPSSAAMAWRSLQIFEKAEEILGASVGFRRTGHLVGVGPLDVRALEAGVAMQRALGIDVYLVGRDDAARLRPAAELKDFAAFAYEPRGGYGDAHRTAHAFGRAAMRAGARIRQHAPVAALTASRDRVTGVRLADGQEIAAGTVVVAAGPWSPALVAPLGVDLPDASFASLYAGCHDATPGFAPVIGPAGPEGLFVAAGFGGHGYATSPAVGTLIADLLCEGASTDPDVPAADFALRRFAHGRPPSPRQAFAGTAIPFRARSTAPRRILL</sequence>
<dbReference type="InterPro" id="IPR036188">
    <property type="entry name" value="FAD/NAD-bd_sf"/>
</dbReference>
<dbReference type="Proteomes" id="UP001165378">
    <property type="component" value="Unassembled WGS sequence"/>
</dbReference>
<dbReference type="AlphaFoldDB" id="A0AA41PZT0"/>
<protein>
    <submittedName>
        <fullName evidence="3">FAD-binding oxidoreductase</fullName>
    </submittedName>
</protein>
<dbReference type="SUPFAM" id="SSF51905">
    <property type="entry name" value="FAD/NAD(P)-binding domain"/>
    <property type="match status" value="1"/>
</dbReference>
<dbReference type="GO" id="GO:0016491">
    <property type="term" value="F:oxidoreductase activity"/>
    <property type="evidence" value="ECO:0007669"/>
    <property type="project" value="UniProtKB-KW"/>
</dbReference>
<comment type="caution">
    <text evidence="3">The sequence shown here is derived from an EMBL/GenBank/DDBJ whole genome shotgun (WGS) entry which is preliminary data.</text>
</comment>
<keyword evidence="1" id="KW-0560">Oxidoreductase</keyword>
<gene>
    <name evidence="3" type="ORF">LZ495_11370</name>
</gene>
<proteinExistence type="predicted"/>
<dbReference type="Gene3D" id="3.30.9.10">
    <property type="entry name" value="D-Amino Acid Oxidase, subunit A, domain 2"/>
    <property type="match status" value="2"/>
</dbReference>
<dbReference type="GO" id="GO:0005737">
    <property type="term" value="C:cytoplasm"/>
    <property type="evidence" value="ECO:0007669"/>
    <property type="project" value="TreeGrafter"/>
</dbReference>
<dbReference type="PANTHER" id="PTHR13847:SF287">
    <property type="entry name" value="FAD-DEPENDENT OXIDOREDUCTASE DOMAIN-CONTAINING PROTEIN 1"/>
    <property type="match status" value="1"/>
</dbReference>
<keyword evidence="4" id="KW-1185">Reference proteome</keyword>
<reference evidence="3" key="1">
    <citation type="submission" date="2022-01" db="EMBL/GenBank/DDBJ databases">
        <title>Genome-Based Taxonomic Classification of the Phylum Actinobacteria.</title>
        <authorList>
            <person name="Gao Y."/>
        </authorList>
    </citation>
    <scope>NUCLEOTIDE SEQUENCE</scope>
    <source>
        <strain evidence="3">KLBMP 8922</strain>
    </source>
</reference>
<evidence type="ECO:0000256" key="1">
    <source>
        <dbReference type="ARBA" id="ARBA00023002"/>
    </source>
</evidence>
<evidence type="ECO:0000259" key="2">
    <source>
        <dbReference type="Pfam" id="PF01266"/>
    </source>
</evidence>
<dbReference type="InterPro" id="IPR006076">
    <property type="entry name" value="FAD-dep_OxRdtase"/>
</dbReference>
<name>A0AA41PZT0_9ACTN</name>
<accession>A0AA41PZT0</accession>
<dbReference type="PANTHER" id="PTHR13847">
    <property type="entry name" value="SARCOSINE DEHYDROGENASE-RELATED"/>
    <property type="match status" value="1"/>
</dbReference>
<dbReference type="Pfam" id="PF01266">
    <property type="entry name" value="DAO"/>
    <property type="match status" value="2"/>
</dbReference>